<dbReference type="Proteomes" id="UP001184946">
    <property type="component" value="Segment"/>
</dbReference>
<dbReference type="InterPro" id="IPR007094">
    <property type="entry name" value="RNA-dir_pol_PSvirus"/>
</dbReference>
<dbReference type="Pfam" id="PF00863">
    <property type="entry name" value="Peptidase_C4"/>
    <property type="match status" value="1"/>
</dbReference>
<evidence type="ECO:0000256" key="13">
    <source>
        <dbReference type="ARBA" id="ARBA00022561"/>
    </source>
</evidence>
<evidence type="ECO:0000256" key="26">
    <source>
        <dbReference type="ARBA" id="ARBA00022953"/>
    </source>
</evidence>
<dbReference type="Gene3D" id="3.40.50.300">
    <property type="entry name" value="P-loop containing nucleotide triphosphate hydrolases"/>
    <property type="match status" value="2"/>
</dbReference>
<comment type="subcellular location">
    <subcellularLocation>
        <location evidence="30">Host cytoplasmic vesicle</location>
    </subcellularLocation>
    <subcellularLocation>
        <location evidence="3">Host nucleus</location>
    </subcellularLocation>
    <subcellularLocation>
        <location evidence="4">Virion</location>
    </subcellularLocation>
</comment>
<comment type="function">
    <text evidence="28">Involved in aphid transmission, cell-to-cell and systemis movement, encapsidation of the viral RNA and in the regulation of viral RNA amplification.</text>
</comment>
<dbReference type="PROSITE" id="PS50507">
    <property type="entry name" value="RDRP_SSRNA_POS"/>
    <property type="match status" value="1"/>
</dbReference>
<keyword evidence="16" id="KW-1090">Inhibition of host innate immune response by virus</keyword>
<evidence type="ECO:0000256" key="23">
    <source>
        <dbReference type="ARBA" id="ARBA00022807"/>
    </source>
</evidence>
<dbReference type="Gene3D" id="2.40.10.10">
    <property type="entry name" value="Trypsin-like serine proteases"/>
    <property type="match status" value="2"/>
</dbReference>
<keyword evidence="9" id="KW-1036">Host cytoplasmic vesicle</keyword>
<evidence type="ECO:0000256" key="14">
    <source>
        <dbReference type="ARBA" id="ARBA00022562"/>
    </source>
</evidence>
<comment type="catalytic activity">
    <reaction evidence="2">
        <text>Hydrolyzes a Gly-|-Gly bond at its own C-terminus, commonly in the sequence -Tyr-Xaa-Val-Gly-|-Gly, in the processing of the potyviral polyprotein.</text>
        <dbReference type="EC" id="3.4.22.45"/>
    </reaction>
</comment>
<evidence type="ECO:0000256" key="24">
    <source>
        <dbReference type="ARBA" id="ARBA00022840"/>
    </source>
</evidence>
<keyword evidence="17" id="KW-0645">Protease</keyword>
<organism evidence="41 42">
    <name type="scientific">Polygonatum mosaic-associated virus 1</name>
    <dbReference type="NCBI Taxonomy" id="3019935"/>
    <lineage>
        <taxon>Viruses</taxon>
        <taxon>Riboviria</taxon>
        <taxon>Orthornavirae</taxon>
        <taxon>Pisuviricota</taxon>
        <taxon>Stelpaviricetes</taxon>
        <taxon>Patatavirales</taxon>
        <taxon>Potyviridae</taxon>
        <taxon>Potyvirus</taxon>
        <taxon>Potyvirus polygonati</taxon>
    </lineage>
</organism>
<dbReference type="SMART" id="SM00490">
    <property type="entry name" value="HELICc"/>
    <property type="match status" value="1"/>
</dbReference>
<dbReference type="SUPFAM" id="SSF56672">
    <property type="entry name" value="DNA/RNA polymerases"/>
    <property type="match status" value="1"/>
</dbReference>
<evidence type="ECO:0000256" key="2">
    <source>
        <dbReference type="ARBA" id="ARBA00001848"/>
    </source>
</evidence>
<dbReference type="EMBL" id="OP380926">
    <property type="protein sequence ID" value="WBQ86004.1"/>
    <property type="molecule type" value="Genomic_RNA"/>
</dbReference>
<feature type="active site" description="For helper component proteinase activity" evidence="32">
    <location>
        <position position="760"/>
    </location>
</feature>
<protein>
    <recommendedName>
        <fullName evidence="6">Genome polyprotein</fullName>
    </recommendedName>
</protein>
<dbReference type="PROSITE" id="PS51871">
    <property type="entry name" value="PV_P1_PRO"/>
    <property type="match status" value="1"/>
</dbReference>
<evidence type="ECO:0000256" key="33">
    <source>
        <dbReference type="RuleBase" id="RU003351"/>
    </source>
</evidence>
<dbReference type="Pfam" id="PF08440">
    <property type="entry name" value="Poty_PP"/>
    <property type="match status" value="1"/>
</dbReference>
<keyword evidence="18" id="KW-0808">Transferase</keyword>
<evidence type="ECO:0000256" key="16">
    <source>
        <dbReference type="ARBA" id="ARBA00022632"/>
    </source>
</evidence>
<comment type="function">
    <text evidence="29">Has helicase activity. It may be involved in replication.</text>
</comment>
<dbReference type="SUPFAM" id="SSF50494">
    <property type="entry name" value="Trypsin-like serine proteases"/>
    <property type="match status" value="1"/>
</dbReference>
<dbReference type="Pfam" id="PF01577">
    <property type="entry name" value="Peptidase_S30"/>
    <property type="match status" value="1"/>
</dbReference>
<feature type="domain" description="Helicase ATP-binding" evidence="36">
    <location>
        <begin position="1274"/>
        <end position="1426"/>
    </location>
</feature>
<dbReference type="InterPro" id="IPR002540">
    <property type="entry name" value="Pept_S30_P1_potyvir"/>
</dbReference>
<evidence type="ECO:0000256" key="1">
    <source>
        <dbReference type="ARBA" id="ARBA00000785"/>
    </source>
</evidence>
<comment type="function">
    <text evidence="31">Mediates the cap-independent, EIF4E-dependent translation of viral genomic RNAs. Binds to the cap-binding site of host EIF4E and thus interferes with the host EIF4E-dependent mRNA export and translation. VPg-RNA directly binds EIF4E and is a template for transcription. Also forms trimeric complexes with EIF4E-EIF4G, which are templates for translation.</text>
</comment>
<accession>A0ABY7QHC3</accession>
<evidence type="ECO:0000256" key="20">
    <source>
        <dbReference type="ARBA" id="ARBA00022741"/>
    </source>
</evidence>
<evidence type="ECO:0000259" key="40">
    <source>
        <dbReference type="PROSITE" id="PS51871"/>
    </source>
</evidence>
<feature type="compositionally biased region" description="Basic and acidic residues" evidence="34">
    <location>
        <begin position="2848"/>
        <end position="2879"/>
    </location>
</feature>
<evidence type="ECO:0000256" key="19">
    <source>
        <dbReference type="ARBA" id="ARBA00022695"/>
    </source>
</evidence>
<keyword evidence="24" id="KW-0067">ATP-binding</keyword>
<evidence type="ECO:0000313" key="41">
    <source>
        <dbReference type="EMBL" id="WBQ86004.1"/>
    </source>
</evidence>
<evidence type="ECO:0000256" key="9">
    <source>
        <dbReference type="ARBA" id="ARBA00022488"/>
    </source>
</evidence>
<feature type="domain" description="Peptidase C4" evidence="38">
    <location>
        <begin position="2081"/>
        <end position="2299"/>
    </location>
</feature>
<evidence type="ECO:0000256" key="31">
    <source>
        <dbReference type="ARBA" id="ARBA00045403"/>
    </source>
</evidence>
<dbReference type="PRINTS" id="PR00966">
    <property type="entry name" value="NIAPOTYPTASE"/>
</dbReference>
<feature type="region of interest" description="Disordered" evidence="34">
    <location>
        <begin position="2848"/>
        <end position="2880"/>
    </location>
</feature>
<evidence type="ECO:0000256" key="18">
    <source>
        <dbReference type="ARBA" id="ARBA00022679"/>
    </source>
</evidence>
<evidence type="ECO:0000256" key="29">
    <source>
        <dbReference type="ARBA" id="ARBA00029422"/>
    </source>
</evidence>
<dbReference type="InterPro" id="IPR043502">
    <property type="entry name" value="DNA/RNA_pol_sf"/>
</dbReference>
<keyword evidence="12" id="KW-0597">Phosphoprotein</keyword>
<dbReference type="Gene3D" id="3.30.70.270">
    <property type="match status" value="1"/>
</dbReference>
<evidence type="ECO:0000256" key="4">
    <source>
        <dbReference type="ARBA" id="ARBA00004328"/>
    </source>
</evidence>
<dbReference type="Pfam" id="PF00270">
    <property type="entry name" value="DEAD"/>
    <property type="match status" value="1"/>
</dbReference>
<keyword evidence="8" id="KW-0696">RNA-directed RNA polymerase</keyword>
<feature type="domain" description="Helicase C-terminal" evidence="37">
    <location>
        <begin position="1445"/>
        <end position="1604"/>
    </location>
</feature>
<evidence type="ECO:0000259" key="39">
    <source>
        <dbReference type="PROSITE" id="PS51744"/>
    </source>
</evidence>
<keyword evidence="13" id="KW-0167">Capsid protein</keyword>
<evidence type="ECO:0000256" key="22">
    <source>
        <dbReference type="ARBA" id="ARBA00022806"/>
    </source>
</evidence>
<keyword evidence="20" id="KW-0547">Nucleotide-binding</keyword>
<evidence type="ECO:0000256" key="3">
    <source>
        <dbReference type="ARBA" id="ARBA00004147"/>
    </source>
</evidence>
<dbReference type="Pfam" id="PF00680">
    <property type="entry name" value="RdRP_1"/>
    <property type="match status" value="1"/>
</dbReference>
<dbReference type="InterPro" id="IPR001205">
    <property type="entry name" value="RNA-dir_pol_C"/>
</dbReference>
<proteinExistence type="inferred from homology"/>
<dbReference type="Pfam" id="PF13608">
    <property type="entry name" value="Potyvirid-P3"/>
    <property type="match status" value="1"/>
</dbReference>
<keyword evidence="25" id="KW-0946">Virion</keyword>
<dbReference type="PROSITE" id="PS51436">
    <property type="entry name" value="POTYVIRUS_NIA_PRO"/>
    <property type="match status" value="1"/>
</dbReference>
<feature type="active site" description="For helper component proteinase activity" evidence="32">
    <location>
        <position position="687"/>
    </location>
</feature>
<evidence type="ECO:0000256" key="15">
    <source>
        <dbReference type="ARBA" id="ARBA00022581"/>
    </source>
</evidence>
<keyword evidence="10" id="KW-1139">Helical capsid protein</keyword>
<evidence type="ECO:0000256" key="6">
    <source>
        <dbReference type="ARBA" id="ARBA00020107"/>
    </source>
</evidence>
<evidence type="ECO:0000256" key="34">
    <source>
        <dbReference type="SAM" id="MobiDB-lite"/>
    </source>
</evidence>
<dbReference type="PROSITE" id="PS51194">
    <property type="entry name" value="HELICASE_CTER"/>
    <property type="match status" value="1"/>
</dbReference>
<dbReference type="PANTHER" id="PTHR43519:SF1">
    <property type="entry name" value="ATP-DEPENDENT RNA HELICASE HRPB"/>
    <property type="match status" value="1"/>
</dbReference>
<comment type="catalytic activity">
    <reaction evidence="1">
        <text>Hydrolyzes glutaminyl bonds, and activity is further restricted by preferences for the amino acids in P6 - P1' that vary with the species of potyvirus, e.g. Glu-Xaa-Xaa-Tyr-Xaa-Gln-|-(Ser or Gly) for the enzyme from tobacco etch virus. The natural substrate is the viral polyprotein, but other proteins and oligopeptides containing the appropriate consensus sequence are also cleaved.</text>
        <dbReference type="EC" id="3.4.22.44"/>
    </reaction>
</comment>
<dbReference type="InterPro" id="IPR013648">
    <property type="entry name" value="PP_Potyviridae"/>
</dbReference>
<evidence type="ECO:0000256" key="7">
    <source>
        <dbReference type="ARBA" id="ARBA00022463"/>
    </source>
</evidence>
<dbReference type="SMART" id="SM00487">
    <property type="entry name" value="DEXDc"/>
    <property type="match status" value="1"/>
</dbReference>
<evidence type="ECO:0000256" key="5">
    <source>
        <dbReference type="ARBA" id="ARBA00006064"/>
    </source>
</evidence>
<dbReference type="InterPro" id="IPR001592">
    <property type="entry name" value="Poty_coat"/>
</dbReference>
<evidence type="ECO:0000259" key="35">
    <source>
        <dbReference type="PROSITE" id="PS50507"/>
    </source>
</evidence>
<comment type="similarity">
    <text evidence="5 33">Belongs to the potyviridae genome polyprotein family.</text>
</comment>
<keyword evidence="23" id="KW-0788">Thiol protease</keyword>
<keyword evidence="14" id="KW-1048">Host nucleus</keyword>
<keyword evidence="42" id="KW-1185">Reference proteome</keyword>
<evidence type="ECO:0000256" key="21">
    <source>
        <dbReference type="ARBA" id="ARBA00022801"/>
    </source>
</evidence>
<dbReference type="Pfam" id="PF00271">
    <property type="entry name" value="Helicase_C"/>
    <property type="match status" value="1"/>
</dbReference>
<dbReference type="InterPro" id="IPR027417">
    <property type="entry name" value="P-loop_NTPase"/>
</dbReference>
<dbReference type="InterPro" id="IPR042308">
    <property type="entry name" value="HC_PRO_CPD_sf"/>
</dbReference>
<evidence type="ECO:0000256" key="12">
    <source>
        <dbReference type="ARBA" id="ARBA00022553"/>
    </source>
</evidence>
<evidence type="ECO:0000256" key="27">
    <source>
        <dbReference type="ARBA" id="ARBA00023280"/>
    </source>
</evidence>
<feature type="domain" description="RdRp catalytic" evidence="35">
    <location>
        <begin position="2569"/>
        <end position="2693"/>
    </location>
</feature>
<dbReference type="PANTHER" id="PTHR43519">
    <property type="entry name" value="ATP-DEPENDENT RNA HELICASE HRPB"/>
    <property type="match status" value="1"/>
</dbReference>
<evidence type="ECO:0000256" key="10">
    <source>
        <dbReference type="ARBA" id="ARBA00022497"/>
    </source>
</evidence>
<evidence type="ECO:0000256" key="11">
    <source>
        <dbReference type="ARBA" id="ARBA00022520"/>
    </source>
</evidence>
<dbReference type="InterPro" id="IPR011545">
    <property type="entry name" value="DEAD/DEAH_box_helicase_dom"/>
</dbReference>
<evidence type="ECO:0000259" key="38">
    <source>
        <dbReference type="PROSITE" id="PS51436"/>
    </source>
</evidence>
<keyword evidence="27" id="KW-0899">Viral immunoevasion</keyword>
<dbReference type="Pfam" id="PF00767">
    <property type="entry name" value="Poty_coat"/>
    <property type="match status" value="1"/>
</dbReference>
<dbReference type="InterPro" id="IPR039560">
    <property type="entry name" value="Potyvirid-P3"/>
</dbReference>
<feature type="domain" description="Peptidase S30" evidence="40">
    <location>
        <begin position="204"/>
        <end position="345"/>
    </location>
</feature>
<evidence type="ECO:0000256" key="8">
    <source>
        <dbReference type="ARBA" id="ARBA00022484"/>
    </source>
</evidence>
<dbReference type="PROSITE" id="PS51744">
    <property type="entry name" value="HC_PRO_CPD"/>
    <property type="match status" value="1"/>
</dbReference>
<evidence type="ECO:0000256" key="25">
    <source>
        <dbReference type="ARBA" id="ARBA00022844"/>
    </source>
</evidence>
<dbReference type="InterPro" id="IPR009003">
    <property type="entry name" value="Peptidase_S1_PA"/>
</dbReference>
<evidence type="ECO:0000256" key="30">
    <source>
        <dbReference type="ARBA" id="ARBA00034108"/>
    </source>
</evidence>
<name>A0ABY7QHC3_9POTV</name>
<evidence type="ECO:0000313" key="42">
    <source>
        <dbReference type="Proteomes" id="UP001184946"/>
    </source>
</evidence>
<feature type="domain" description="Peptidase C6" evidence="39">
    <location>
        <begin position="679"/>
        <end position="801"/>
    </location>
</feature>
<dbReference type="InterPro" id="IPR001456">
    <property type="entry name" value="HC-pro"/>
</dbReference>
<evidence type="ECO:0000259" key="36">
    <source>
        <dbReference type="PROSITE" id="PS51192"/>
    </source>
</evidence>
<keyword evidence="7" id="KW-0941">Suppressor of RNA silencing</keyword>
<keyword evidence="26" id="KW-0693">Viral RNA replication</keyword>
<keyword evidence="15" id="KW-0945">Host-virus interaction</keyword>
<dbReference type="SUPFAM" id="SSF52540">
    <property type="entry name" value="P-loop containing nucleoside triphosphate hydrolases"/>
    <property type="match status" value="2"/>
</dbReference>
<dbReference type="InterPro" id="IPR001730">
    <property type="entry name" value="Potyv_NIa-pro_dom"/>
</dbReference>
<dbReference type="InterPro" id="IPR001650">
    <property type="entry name" value="Helicase_C-like"/>
</dbReference>
<keyword evidence="22" id="KW-0347">Helicase</keyword>
<keyword evidence="19" id="KW-0548">Nucleotidyltransferase</keyword>
<sequence>MATIMIGSVAVPLFAPKGVHATVARNCVAASVAIPQKSVQAVAIPQQVKKPVAIPQNLVNSVLSQVNVSVPKYVTPHRRAEPISEFHEPTTPAEELFELYFQRPEIVAQLNRKKFGKMVKQKQRYLIKPATEEQVQAGLEREARLAELEEAFSMGKFEAMFNAGYVNVKNRNKTGSQVKMASPYHKPSVPKRHKKRVVVVAPAPIKKVNVCALIKQVVHICKKTQKPIVFVKGTDSLRATFKNLSRSKVACIRLPHEDGWRRARELHPRKFNAIIHTLKEASTFSKTFTNSEVVRGYSGAILPLCISENLNNNFSEMVVRGRLHGVLIDARAKLGEFTRHKIVHYSEFEREFWKGWKNVFDEFAPNVDHTCGASITNEQCGELVACLFQLMHPCKKVSCALCRQSIIDASKEEYNEMIMTHAQCFDNKVEIFRRRFPSIDKVLDNVYHKTMVNPNMHDIQELTRILQDQRSNQMQAMEKVHQVLIKGNSALPLDFSNATKALLEVARWFQNHLSLVTKGDVSTFRNKASSKAAINTALLCDNQLDKNGNFVWGERGYHSKRFFSNFFEEIIPGDGYAKYVARRSPNATRNLAIGQLIVPFDLVRARNAFEGNSIERLPISDACLSRNNDAFVYTCCCVTTDNGKAIYSDLKNPTKKHLVVGNTGDSKYIDLPSFDEEKMFIAKDGYCYLNIFLAMLINVNESDAKDFTKMVRDRIEPMLGKWPTMQDLATACYMLTVFYPETRTAELPRILVDHKTQTFHVIDSFGSLDTGYHVLKAGTVNQLLPFASKAMQGEMKFYRVGGEPMVAQRHRLEGILIKSIYKPKLLQQLIEDDPYVLFLSLTSPRILVTLYNTGGIDRALEYWVNRETNVCTLFSMLAFVTQRVSRAHLLQEQMASIGDCAAQMMEVIKHCQGEQIALIEVKLMLENFANRLLVDAQLRENGFATFNTCLYDLREKMYSDSLDRAWHELTLLEKSFSMYTWYKQRKFSSDVLTETKSHKAENKFAISFGWLREKTRARYDGVKQRTELALVKGQRYIKRKVVNNVLKCLKKCFGDIFYFVNVLLVVSLLASIVGFMRTHFDEVRKNKETILMLESERKSNEIYNIYKLMKLANKETPTQQDLYENLQSNHPHLLNHYKSCLNQEKEVVYQAKTASELNFEKIIAFMALITMIADTERSDAVFRTLGKVKTIFGTIGEPVQYQSLDEIQTVLEEKKETVDFSLDTDQISERITMDTRFQDWWKHQLEQNRVVSHYRMSGQFVEFTRPTTANVCLMIHASTEKEFLVRGAVGSGKSTGLPHFLAKKGRVLIIEPTRPLGENVCKQLRKEPFFDNATLRMRGLSTFGSSNITIMTSGFALHYYAHNQTQINDYSFVIIDECHVMDAAAMAFYSLLQEFEFNGKILKVSATPPGRKCEFNTQYPVELRIEEDMSFSSFVTGLGTGCNSDVTKDGDNILVYVASYNDVDMLSKMLMEKGYMVTKIDGRTMKMGNVEIRSKGSAASKHFLVATNIIENGVTLDVDVVVDFGLKVVAELDCDQRCMRYTKTPVSFGERIQRLGRVGRVKAGTALRIGHTEKGVVEIPVSIAAEAAFLCFAYGLPVMTHNVTTSLLSKCTVKQARTMMQFDLPPFFMADLVSYNGTMHPLIHEALKQFKLRDSEVLLSKLAIPNGCIARWISVLEYSRMGIRINTTDSVKIPFHANGIPERVYDNLWRIVPENKHDAGFGRLSSANACKIAYTLSTEPTALPKTIGIIDHLISEEMQKKAHFESLVSSLNTHSFSLTGIVNRVRSRYMQDSTTHNITILQTVRAQLLEFSTATHDFERSHLLMPYGFLDTVQYQGIDEVSKRLELKGRWNSSLISKDILVTGLVAAGCVWMAWDYFRACSKEVVTYQGKKRMHQKLKFRDARDRKVGREVYADDGTIEHMFGEAYTKRGKVKGNNKTKGMGTKTRNFVHLYGFDPTEYSFVRFVDPITGATIDDNVHTDLSLIQSEIGELRQKALETDDELYDLVRNKPGIQAYFVNQKAAKALKVDLTPHKPLAMGRVSASIAGYPEREFELRQTGAPSVVSIKDVPTEKAEPVTLESKSLLRGVRNYNPVANCICQLTNESDGRKETVYGVGYGSVIIANSHLFQRNNGTLTVRTYMGVFKIPNTTQIQVHHLKGRDMIVMRTPHDFPPFPQRLKFRSPDAGEKCCMVGSCFQQKSISSCISETTVVMPTEGSFFWKHWVSTVDGDCGSPFVSTKDGAVVGIHNLTGNTSGRNYFVSFPDDFYEEVLSKLDTIEWRRHWRHNANLVVWGGLVLEENQPSKTIFNAAKLVHDIDELPLDFVRTQGEDGKWIYKSLSDNLQAVAYTESHLVTKHVVKGRCPFFQEYLNTHPDAAEFFKPLTGAYGPSKLNREAFKKDFFKYNTLIETGVVQHDVFQQAVASVINLLDRIGFQRCNYVTDTDEIFNSLNLKASVGALYAGKKNAYLEGMDEEQKDMLLAASCLRLFEGKMGVWNGSLKAELRAQEKLEQNKTRTFTAAPIDTLLGGKVCVDDFNNEFYSLNLVGPWTVGMTKFYGGWDKLLRKLPDGWLYCHADGSRFDSSLTPYLINAIITVRDHFMEDWAIGRTMLENFYTEVIYTPILTPDGTIVKKFKGNNSGQPSTVVDNTLMVVIAMYYSCKKVGLSDEIIESSMVFFANGDDLIIALEPDRAGLLDTLSASFAELGLAYDFSERSFDRSDLWFMSHKGVLHGDVYIPKLEQERVVSILEWDRSNEIAHRAEAICAAMIEAWGYPELLLEIRRFYQWLLEKDEFGDLVANGFFPYIAETALRQLYLGVTASQQEIERYWIEMLRESDEQLEVVTYQADRSEVDAGGGESRKKKDKAPTESSKNQDRDKDVDVGSRGMVVPRLNRITQKMKLPRVGQQVILNVDHLLGYKPDQLDLYNTRATHLQFQSWYNAIKEELDVTDDQMKILMNGFMVWCIENGTSPNITGVWVMMDGEEQVEYPLKVMVENAKPTLRQIMHHFSDAAEAYIELRNTERAYMPRYGLVRNLRDSSLARYAFDFYEMNSKTPIRAREAHLQMKAAALSNTSSKLFGLDGNAAVQEENTERHVVADVNSNMHTLMGVRHM</sequence>
<dbReference type="PROSITE" id="PS51192">
    <property type="entry name" value="HELICASE_ATP_BIND_1"/>
    <property type="match status" value="1"/>
</dbReference>
<evidence type="ECO:0000256" key="28">
    <source>
        <dbReference type="ARBA" id="ARBA00029405"/>
    </source>
</evidence>
<dbReference type="InterPro" id="IPR031159">
    <property type="entry name" value="HC_PRO_CPD_dom"/>
</dbReference>
<dbReference type="Gene3D" id="3.90.70.150">
    <property type="entry name" value="Helper component proteinase"/>
    <property type="match status" value="1"/>
</dbReference>
<reference evidence="41 42" key="1">
    <citation type="journal article" date="2023" name="Arch. Virol.">
        <title>Complete genome sequence of polygonatum mosaic-associated virus 1, a novel member of the genus Potyvirus in China.</title>
        <authorList>
            <person name="Li Q."/>
            <person name="Zhang B."/>
            <person name="Hu J."/>
            <person name="Zhang L."/>
            <person name="Ji P."/>
            <person name="Dong J."/>
        </authorList>
    </citation>
    <scope>NUCLEOTIDE SEQUENCE [LARGE SCALE GENOMIC DNA]</scope>
    <source>
        <strain evidence="41">S21MP21 SR</strain>
    </source>
</reference>
<dbReference type="InterPro" id="IPR014001">
    <property type="entry name" value="Helicase_ATP-bd"/>
</dbReference>
<evidence type="ECO:0000259" key="37">
    <source>
        <dbReference type="PROSITE" id="PS51194"/>
    </source>
</evidence>
<dbReference type="CDD" id="cd23175">
    <property type="entry name" value="ps-ssRNAv_Potyviridae_RdRp"/>
    <property type="match status" value="1"/>
</dbReference>
<evidence type="ECO:0000256" key="17">
    <source>
        <dbReference type="ARBA" id="ARBA00022670"/>
    </source>
</evidence>
<dbReference type="Pfam" id="PF00851">
    <property type="entry name" value="Peptidase_C6"/>
    <property type="match status" value="1"/>
</dbReference>
<keyword evidence="11" id="KW-0191">Covalent protein-RNA linkage</keyword>
<dbReference type="InterPro" id="IPR043504">
    <property type="entry name" value="Peptidase_S1_PA_chymotrypsin"/>
</dbReference>
<keyword evidence="21" id="KW-0378">Hydrolase</keyword>
<evidence type="ECO:0000256" key="32">
    <source>
        <dbReference type="PROSITE-ProRule" id="PRU01080"/>
    </source>
</evidence>
<dbReference type="InterPro" id="IPR043128">
    <property type="entry name" value="Rev_trsase/Diguanyl_cyclase"/>
</dbReference>